<dbReference type="AlphaFoldDB" id="A0A015M041"/>
<accession>A0A015M041</accession>
<dbReference type="Proteomes" id="UP000022910">
    <property type="component" value="Unassembled WGS sequence"/>
</dbReference>
<proteinExistence type="predicted"/>
<evidence type="ECO:0000313" key="2">
    <source>
        <dbReference type="Proteomes" id="UP000022910"/>
    </source>
</evidence>
<protein>
    <submittedName>
        <fullName evidence="1">Uncharacterized protein</fullName>
    </submittedName>
</protein>
<name>A0A015M041_RHIIW</name>
<keyword evidence="2" id="KW-1185">Reference proteome</keyword>
<organism evidence="1 2">
    <name type="scientific">Rhizophagus irregularis (strain DAOM 197198w)</name>
    <name type="common">Glomus intraradices</name>
    <dbReference type="NCBI Taxonomy" id="1432141"/>
    <lineage>
        <taxon>Eukaryota</taxon>
        <taxon>Fungi</taxon>
        <taxon>Fungi incertae sedis</taxon>
        <taxon>Mucoromycota</taxon>
        <taxon>Glomeromycotina</taxon>
        <taxon>Glomeromycetes</taxon>
        <taxon>Glomerales</taxon>
        <taxon>Glomeraceae</taxon>
        <taxon>Rhizophagus</taxon>
    </lineage>
</organism>
<evidence type="ECO:0000313" key="1">
    <source>
        <dbReference type="EMBL" id="EXX60258.1"/>
    </source>
</evidence>
<gene>
    <name evidence="1" type="ORF">RirG_181550</name>
</gene>
<dbReference type="HOGENOM" id="CLU_3143814_0_0_1"/>
<reference evidence="1 2" key="1">
    <citation type="submission" date="2014-02" db="EMBL/GenBank/DDBJ databases">
        <title>Single nucleus genome sequencing reveals high similarity among nuclei of an endomycorrhizal fungus.</title>
        <authorList>
            <person name="Lin K."/>
            <person name="Geurts R."/>
            <person name="Zhang Z."/>
            <person name="Limpens E."/>
            <person name="Saunders D.G."/>
            <person name="Mu D."/>
            <person name="Pang E."/>
            <person name="Cao H."/>
            <person name="Cha H."/>
            <person name="Lin T."/>
            <person name="Zhou Q."/>
            <person name="Shang Y."/>
            <person name="Li Y."/>
            <person name="Ivanov S."/>
            <person name="Sharma T."/>
            <person name="Velzen R.V."/>
            <person name="Ruijter N.D."/>
            <person name="Aanen D.K."/>
            <person name="Win J."/>
            <person name="Kamoun S."/>
            <person name="Bisseling T."/>
            <person name="Huang S."/>
        </authorList>
    </citation>
    <scope>NUCLEOTIDE SEQUENCE [LARGE SCALE GENOMIC DNA]</scope>
    <source>
        <strain evidence="2">DAOM197198w</strain>
    </source>
</reference>
<sequence length="49" mass="5757">MRKQLKYGILMGEAKKAIQFAICDDDEELIKPIKEYNERKNIQAESQID</sequence>
<dbReference type="EMBL" id="JEMT01025979">
    <property type="protein sequence ID" value="EXX60258.1"/>
    <property type="molecule type" value="Genomic_DNA"/>
</dbReference>
<comment type="caution">
    <text evidence="1">The sequence shown here is derived from an EMBL/GenBank/DDBJ whole genome shotgun (WGS) entry which is preliminary data.</text>
</comment>